<dbReference type="GO" id="GO:0046061">
    <property type="term" value="P:dATP catabolic process"/>
    <property type="evidence" value="ECO:0007669"/>
    <property type="project" value="TreeGrafter"/>
</dbReference>
<feature type="domain" description="NTP pyrophosphohydrolase MazG-like" evidence="1">
    <location>
        <begin position="21"/>
        <end position="94"/>
    </location>
</feature>
<dbReference type="GO" id="GO:0046052">
    <property type="term" value="P:UTP catabolic process"/>
    <property type="evidence" value="ECO:0007669"/>
    <property type="project" value="TreeGrafter"/>
</dbReference>
<dbReference type="NCBIfam" id="NF007113">
    <property type="entry name" value="PRK09562.1"/>
    <property type="match status" value="1"/>
</dbReference>
<protein>
    <submittedName>
        <fullName evidence="2">Nucleoside triphosphate pyrophosphohydrolase</fullName>
    </submittedName>
</protein>
<comment type="caution">
    <text evidence="2">The sequence shown here is derived from an EMBL/GenBank/DDBJ whole genome shotgun (WGS) entry which is preliminary data.</text>
</comment>
<dbReference type="SUPFAM" id="SSF101386">
    <property type="entry name" value="all-alpha NTP pyrophosphatases"/>
    <property type="match status" value="2"/>
</dbReference>
<keyword evidence="3" id="KW-1185">Reference proteome</keyword>
<dbReference type="GO" id="GO:0046081">
    <property type="term" value="P:dUTP catabolic process"/>
    <property type="evidence" value="ECO:0007669"/>
    <property type="project" value="TreeGrafter"/>
</dbReference>
<dbReference type="Proteomes" id="UP000196536">
    <property type="component" value="Unassembled WGS sequence"/>
</dbReference>
<proteinExistence type="predicted"/>
<name>A0A1Z9YTM4_9GAMM</name>
<reference evidence="2 3" key="1">
    <citation type="submission" date="2017-05" db="EMBL/GenBank/DDBJ databases">
        <title>Acinetobacter populi ANC 5415 (= PBJ7), whole genome shotgun sequencing project.</title>
        <authorList>
            <person name="Nemec A."/>
            <person name="Radolfova-Krizova L."/>
        </authorList>
    </citation>
    <scope>NUCLEOTIDE SEQUENCE [LARGE SCALE GENOMIC DNA]</scope>
    <source>
        <strain evidence="2 3">PBJ7</strain>
    </source>
</reference>
<dbReference type="GO" id="GO:0046047">
    <property type="term" value="P:TTP catabolic process"/>
    <property type="evidence" value="ECO:0007669"/>
    <property type="project" value="TreeGrafter"/>
</dbReference>
<dbReference type="NCBIfam" id="TIGR00444">
    <property type="entry name" value="mazG"/>
    <property type="match status" value="1"/>
</dbReference>
<evidence type="ECO:0000313" key="3">
    <source>
        <dbReference type="Proteomes" id="UP000196536"/>
    </source>
</evidence>
<dbReference type="OrthoDB" id="9808939at2"/>
<dbReference type="PANTHER" id="PTHR30522">
    <property type="entry name" value="NUCLEOSIDE TRIPHOSPHATE PYROPHOSPHOHYDROLASE"/>
    <property type="match status" value="1"/>
</dbReference>
<accession>A0A1Z9YTM4</accession>
<evidence type="ECO:0000259" key="1">
    <source>
        <dbReference type="Pfam" id="PF03819"/>
    </source>
</evidence>
<gene>
    <name evidence="2" type="ORF">CAP51_16640</name>
</gene>
<dbReference type="EMBL" id="NEXX01000008">
    <property type="protein sequence ID" value="OUY05570.1"/>
    <property type="molecule type" value="Genomic_DNA"/>
</dbReference>
<dbReference type="CDD" id="cd11529">
    <property type="entry name" value="NTP-PPase_MazG_Cterm"/>
    <property type="match status" value="1"/>
</dbReference>
<dbReference type="Pfam" id="PF03819">
    <property type="entry name" value="MazG"/>
    <property type="match status" value="2"/>
</dbReference>
<dbReference type="FunFam" id="1.10.287.1080:FF:000001">
    <property type="entry name" value="Nucleoside triphosphate pyrophosphohydrolase"/>
    <property type="match status" value="1"/>
</dbReference>
<dbReference type="Gene3D" id="1.10.287.1080">
    <property type="entry name" value="MazG-like"/>
    <property type="match status" value="2"/>
</dbReference>
<dbReference type="CDD" id="cd11528">
    <property type="entry name" value="NTP-PPase_MazG_Nterm"/>
    <property type="match status" value="1"/>
</dbReference>
<dbReference type="GO" id="GO:0006950">
    <property type="term" value="P:response to stress"/>
    <property type="evidence" value="ECO:0007669"/>
    <property type="project" value="UniProtKB-ARBA"/>
</dbReference>
<sequence length="260" mass="30495">MQQLLQIMQKLRAECPWDRAQTPQSLTRYAIEEAYEVEDAIREGDVQHIKEELGDLLLQVVFQSQMYAEQDAFNFHDVVEVLKEKLIRRHPHVFDENFSALTEQEVNRIWQNIKQQEKAARGEKFNSKLDKIKLGASITQAQKLQDYAASLNFDWDHVDGAWQKLQEELQELQQAIQNNDRENMHEELGDCLFSLINVGRKLNQDCDSALLATISKFRTRFAYIEQKLAEQGLTPEQCKLVQLDRLWDQAKNDEKHRQNP</sequence>
<dbReference type="RefSeq" id="WP_087621886.1">
    <property type="nucleotide sequence ID" value="NZ_NEXX01000008.1"/>
</dbReference>
<dbReference type="GO" id="GO:0047429">
    <property type="term" value="F:nucleoside triphosphate diphosphatase activity"/>
    <property type="evidence" value="ECO:0007669"/>
    <property type="project" value="InterPro"/>
</dbReference>
<dbReference type="InterPro" id="IPR048015">
    <property type="entry name" value="NTP-PPase_MazG-like_N"/>
</dbReference>
<keyword evidence="2" id="KW-0378">Hydrolase</keyword>
<organism evidence="2 3">
    <name type="scientific">Acinetobacter populi</name>
    <dbReference type="NCBI Taxonomy" id="1582270"/>
    <lineage>
        <taxon>Bacteria</taxon>
        <taxon>Pseudomonadati</taxon>
        <taxon>Pseudomonadota</taxon>
        <taxon>Gammaproteobacteria</taxon>
        <taxon>Moraxellales</taxon>
        <taxon>Moraxellaceae</taxon>
        <taxon>Acinetobacter</taxon>
    </lineage>
</organism>
<dbReference type="AlphaFoldDB" id="A0A1Z9YTM4"/>
<dbReference type="PANTHER" id="PTHR30522:SF0">
    <property type="entry name" value="NUCLEOSIDE TRIPHOSPHATE PYROPHOSPHOHYDROLASE"/>
    <property type="match status" value="1"/>
</dbReference>
<dbReference type="GO" id="GO:0006203">
    <property type="term" value="P:dGTP catabolic process"/>
    <property type="evidence" value="ECO:0007669"/>
    <property type="project" value="TreeGrafter"/>
</dbReference>
<evidence type="ECO:0000313" key="2">
    <source>
        <dbReference type="EMBL" id="OUY05570.1"/>
    </source>
</evidence>
<dbReference type="InterPro" id="IPR048011">
    <property type="entry name" value="NTP-PPase_MazG-like_C"/>
</dbReference>
<feature type="domain" description="NTP pyrophosphohydrolase MazG-like" evidence="1">
    <location>
        <begin position="163"/>
        <end position="220"/>
    </location>
</feature>
<dbReference type="InterPro" id="IPR004518">
    <property type="entry name" value="MazG-like_dom"/>
</dbReference>
<dbReference type="InterPro" id="IPR011551">
    <property type="entry name" value="NTP_PyrPHydrolase_MazG"/>
</dbReference>
<dbReference type="GO" id="GO:0046076">
    <property type="term" value="P:dTTP catabolic process"/>
    <property type="evidence" value="ECO:0007669"/>
    <property type="project" value="TreeGrafter"/>
</dbReference>